<dbReference type="Pfam" id="PF05013">
    <property type="entry name" value="FGase"/>
    <property type="match status" value="1"/>
</dbReference>
<dbReference type="InterPro" id="IPR007709">
    <property type="entry name" value="N-FG_amidohydro"/>
</dbReference>
<evidence type="ECO:0000313" key="1">
    <source>
        <dbReference type="EMBL" id="MXP24857.1"/>
    </source>
</evidence>
<comment type="caution">
    <text evidence="1">The sequence shown here is derived from an EMBL/GenBank/DDBJ whole genome shotgun (WGS) entry which is preliminary data.</text>
</comment>
<dbReference type="EMBL" id="WTYQ01000001">
    <property type="protein sequence ID" value="MXP24857.1"/>
    <property type="molecule type" value="Genomic_DNA"/>
</dbReference>
<keyword evidence="1" id="KW-0378">Hydrolase</keyword>
<dbReference type="SUPFAM" id="SSF53187">
    <property type="entry name" value="Zn-dependent exopeptidases"/>
    <property type="match status" value="1"/>
</dbReference>
<proteinExistence type="predicted"/>
<evidence type="ECO:0000313" key="2">
    <source>
        <dbReference type="Proteomes" id="UP000460561"/>
    </source>
</evidence>
<dbReference type="GO" id="GO:0016787">
    <property type="term" value="F:hydrolase activity"/>
    <property type="evidence" value="ECO:0007669"/>
    <property type="project" value="UniProtKB-KW"/>
</dbReference>
<accession>A0A845A5L9</accession>
<dbReference type="Proteomes" id="UP000460561">
    <property type="component" value="Unassembled WGS sequence"/>
</dbReference>
<name>A0A845A5L9_9SPHN</name>
<dbReference type="RefSeq" id="WP_160738575.1">
    <property type="nucleotide sequence ID" value="NZ_WTYQ01000001.1"/>
</dbReference>
<sequence length="304" mass="33218">MRHDGGHVPGTLKSAAFSWNEGGQSEIPVLISAPHGGRAYSSSLRDSMRYADKAALKLEDRYVDQLAAAVAKVTGALVLIAHAPRAMIDLNRSIDDLDSTMLSDATPNVLRRIRQSHRARSGLGLIPRRLGEIGEIWNRPLSFSEVTDRIEMIHRPYHGQLETMLRKIRDRWGAALLLDLHSMPPLGVKHGAYAAPDFVIGDRFGSSCDPQLSARALSHLSSEGWLVAHNRPYSGGYVLDRHTAPRGGLHGLQLEICRATYLDDELKELSPQAETVIASVASLVRALVDEVIVLGGGHIRQAAE</sequence>
<protein>
    <submittedName>
        <fullName evidence="1">N-formylglutamate amidohydrolase</fullName>
    </submittedName>
</protein>
<dbReference type="Gene3D" id="3.40.630.40">
    <property type="entry name" value="Zn-dependent exopeptidases"/>
    <property type="match status" value="1"/>
</dbReference>
<dbReference type="OrthoDB" id="9802050at2"/>
<reference evidence="1 2" key="1">
    <citation type="submission" date="2019-12" db="EMBL/GenBank/DDBJ databases">
        <title>Genomic-based taxomic classification of the family Erythrobacteraceae.</title>
        <authorList>
            <person name="Xu L."/>
        </authorList>
    </citation>
    <scope>NUCLEOTIDE SEQUENCE [LARGE SCALE GENOMIC DNA]</scope>
    <source>
        <strain evidence="1 2">DSM 18604</strain>
    </source>
</reference>
<gene>
    <name evidence="1" type="ORF">GRI39_02200</name>
</gene>
<keyword evidence="2" id="KW-1185">Reference proteome</keyword>
<organism evidence="1 2">
    <name type="scientific">Altericroceibacterium indicum</name>
    <dbReference type="NCBI Taxonomy" id="374177"/>
    <lineage>
        <taxon>Bacteria</taxon>
        <taxon>Pseudomonadati</taxon>
        <taxon>Pseudomonadota</taxon>
        <taxon>Alphaproteobacteria</taxon>
        <taxon>Sphingomonadales</taxon>
        <taxon>Erythrobacteraceae</taxon>
        <taxon>Altericroceibacterium</taxon>
    </lineage>
</organism>
<dbReference type="AlphaFoldDB" id="A0A845A5L9"/>